<dbReference type="Proteomes" id="UP000526184">
    <property type="component" value="Unassembled WGS sequence"/>
</dbReference>
<dbReference type="OrthoDB" id="2180340at2"/>
<evidence type="ECO:0000313" key="2">
    <source>
        <dbReference type="Proteomes" id="UP000526184"/>
    </source>
</evidence>
<dbReference type="AlphaFoldDB" id="A0A7Z0PF68"/>
<keyword evidence="2" id="KW-1185">Reference proteome</keyword>
<proteinExistence type="predicted"/>
<sequence>MPKIITEREKKIREIYKKFPKRPYISEENNLKTTVPYRNMIPVSEDLVPGDIILLWRINFRTFTTESPFPKYFEYDYGINARENLQKLIDNGYVFIESTFDSMRHVTAKFLKDIFKREGFKGISALKKEELEELAINTFTEERMSTEFSIRGYALTYKGKVALEKHRYIVNKHPQKVMK</sequence>
<reference evidence="1 2" key="1">
    <citation type="submission" date="2020-05" db="EMBL/GenBank/DDBJ databases">
        <title>Streptobacillus felis strain LHL191014123.</title>
        <authorList>
            <person name="Fawzy A."/>
            <person name="Rau J."/>
            <person name="Risse K."/>
            <person name="Schauerte N."/>
            <person name="Geiger C."/>
            <person name="Blom J."/>
            <person name="Imirzalioglu C."/>
            <person name="Falgenhauer J."/>
            <person name="Bach A."/>
            <person name="Herden C."/>
            <person name="Eisenberg T."/>
        </authorList>
    </citation>
    <scope>NUCLEOTIDE SEQUENCE [LARGE SCALE GENOMIC DNA]</scope>
    <source>
        <strain evidence="1 2">LHL191014123</strain>
    </source>
</reference>
<dbReference type="EMBL" id="JABMKT010000007">
    <property type="protein sequence ID" value="NYV27618.1"/>
    <property type="molecule type" value="Genomic_DNA"/>
</dbReference>
<evidence type="ECO:0000313" key="1">
    <source>
        <dbReference type="EMBL" id="NYV27618.1"/>
    </source>
</evidence>
<comment type="caution">
    <text evidence="1">The sequence shown here is derived from an EMBL/GenBank/DDBJ whole genome shotgun (WGS) entry which is preliminary data.</text>
</comment>
<accession>A0A7Z0PF68</accession>
<organism evidence="1 2">
    <name type="scientific">Streptobacillus felis</name>
    <dbReference type="NCBI Taxonomy" id="1384509"/>
    <lineage>
        <taxon>Bacteria</taxon>
        <taxon>Fusobacteriati</taxon>
        <taxon>Fusobacteriota</taxon>
        <taxon>Fusobacteriia</taxon>
        <taxon>Fusobacteriales</taxon>
        <taxon>Leptotrichiaceae</taxon>
        <taxon>Streptobacillus</taxon>
    </lineage>
</organism>
<gene>
    <name evidence="1" type="ORF">HP397_02080</name>
</gene>
<dbReference type="RefSeq" id="WP_067322618.1">
    <property type="nucleotide sequence ID" value="NZ_CBCRWS010000011.1"/>
</dbReference>
<protein>
    <submittedName>
        <fullName evidence="1">Uncharacterized protein</fullName>
    </submittedName>
</protein>
<name>A0A7Z0PF68_9FUSO</name>